<organism evidence="3 4">
    <name type="scientific">Ichnoviriform fumiferanae</name>
    <dbReference type="NCBI Taxonomy" id="419435"/>
    <lineage>
        <taxon>Viruses</taxon>
        <taxon>Viruses incertae sedis</taxon>
        <taxon>Polydnaviriformidae</taxon>
        <taxon>Ichnoviriform</taxon>
    </lineage>
</organism>
<dbReference type="KEGG" id="vg:5179613"/>
<sequence length="191" mass="21989">MRKDQNWQNGNKRKDIVSDLSEMTNGLANGIPKLQQLETEENDIQSQNTREVSKRPFESTYATIKGHVNSVQAPGPSQAFINGSGSDNSPPPKKCRVDDQLGNKYYSKYFLKALIMSLEQRHSEEYYLWRNVLWALNKYAFECEYDTLEIADCFSKRSLIKYKSFEDVKRTFESSDGSLSLQYLISISKIS</sequence>
<dbReference type="GO" id="GO:0016817">
    <property type="term" value="F:hydrolase activity, acting on acid anhydrides"/>
    <property type="evidence" value="ECO:0007669"/>
    <property type="project" value="InterPro"/>
</dbReference>
<feature type="region of interest" description="Disordered" evidence="1">
    <location>
        <begin position="27"/>
        <end position="56"/>
    </location>
</feature>
<feature type="compositionally biased region" description="Polar residues" evidence="1">
    <location>
        <begin position="79"/>
        <end position="88"/>
    </location>
</feature>
<dbReference type="InterPro" id="IPR014819">
    <property type="entry name" value="PriCT_2"/>
</dbReference>
<evidence type="ECO:0000259" key="2">
    <source>
        <dbReference type="Pfam" id="PF08707"/>
    </source>
</evidence>
<dbReference type="Pfam" id="PF08707">
    <property type="entry name" value="PriCT_2"/>
    <property type="match status" value="1"/>
</dbReference>
<dbReference type="Proteomes" id="UP000203987">
    <property type="component" value="Genome"/>
</dbReference>
<reference evidence="3 4" key="1">
    <citation type="journal article" date="2007" name="J. Virol.">
        <title>Genomic and morphological features of a banchine polydnavirus: comparison with bracoviruses and ichnoviruses.</title>
        <authorList>
            <person name="Lapointe R."/>
            <person name="Tanaka K."/>
            <person name="Barney W.E."/>
            <person name="Whitfield J.B."/>
            <person name="Banks J.C."/>
            <person name="Beliveau C."/>
            <person name="Stoltz D."/>
            <person name="Webb B.A."/>
            <person name="Cusson M."/>
        </authorList>
    </citation>
    <scope>NUCLEOTIDE SEQUENCE [LARGE SCALE GENOMIC DNA]</scope>
</reference>
<dbReference type="GeneID" id="5179613"/>
<proteinExistence type="predicted"/>
<evidence type="ECO:0000256" key="1">
    <source>
        <dbReference type="SAM" id="MobiDB-lite"/>
    </source>
</evidence>
<evidence type="ECO:0000313" key="4">
    <source>
        <dbReference type="Proteomes" id="UP000203987"/>
    </source>
</evidence>
<name>A2PZY9_9VIRU</name>
<dbReference type="RefSeq" id="YP_001029425.1">
    <property type="nucleotide sequence ID" value="NC_008924.1"/>
</dbReference>
<accession>A2PZY9</accession>
<feature type="domain" description="Primase C-terminal 2" evidence="2">
    <location>
        <begin position="113"/>
        <end position="176"/>
    </location>
</feature>
<feature type="region of interest" description="Disordered" evidence="1">
    <location>
        <begin position="70"/>
        <end position="94"/>
    </location>
</feature>
<dbReference type="EMBL" id="AB289998">
    <property type="protein sequence ID" value="BAF45561.1"/>
    <property type="molecule type" value="Genomic_DNA"/>
</dbReference>
<protein>
    <submittedName>
        <fullName evidence="3">GfV-C21-ORF2</fullName>
    </submittedName>
</protein>
<evidence type="ECO:0000313" key="3">
    <source>
        <dbReference type="EMBL" id="BAF45561.1"/>
    </source>
</evidence>